<protein>
    <submittedName>
        <fullName evidence="10">EamA family transporter</fullName>
    </submittedName>
</protein>
<keyword evidence="5 7" id="KW-1133">Transmembrane helix</keyword>
<keyword evidence="12" id="KW-1185">Reference proteome</keyword>
<keyword evidence="3" id="KW-1003">Cell membrane</keyword>
<keyword evidence="4 7" id="KW-0812">Transmembrane</keyword>
<dbReference type="SUPFAM" id="SSF103481">
    <property type="entry name" value="Multidrug resistance efflux transporter EmrE"/>
    <property type="match status" value="2"/>
</dbReference>
<evidence type="ECO:0000313" key="11">
    <source>
        <dbReference type="Proteomes" id="UP000220106"/>
    </source>
</evidence>
<dbReference type="EMBL" id="NUEQ01000022">
    <property type="protein sequence ID" value="PEJ32869.1"/>
    <property type="molecule type" value="Genomic_DNA"/>
</dbReference>
<dbReference type="RefSeq" id="WP_098176198.1">
    <property type="nucleotide sequence ID" value="NZ_CP030926.1"/>
</dbReference>
<dbReference type="PANTHER" id="PTHR32322">
    <property type="entry name" value="INNER MEMBRANE TRANSPORTER"/>
    <property type="match status" value="1"/>
</dbReference>
<feature type="transmembrane region" description="Helical" evidence="7">
    <location>
        <begin position="186"/>
        <end position="208"/>
    </location>
</feature>
<gene>
    <name evidence="10" type="ORF">CN689_13030</name>
    <name evidence="9" type="ORF">DTO10_25435</name>
</gene>
<feature type="domain" description="EamA" evidence="8">
    <location>
        <begin position="161"/>
        <end position="294"/>
    </location>
</feature>
<dbReference type="AlphaFoldDB" id="A0AAX0S3Q4"/>
<dbReference type="Proteomes" id="UP000220106">
    <property type="component" value="Unassembled WGS sequence"/>
</dbReference>
<dbReference type="InterPro" id="IPR050638">
    <property type="entry name" value="AA-Vitamin_Transporters"/>
</dbReference>
<feature type="transmembrane region" description="Helical" evidence="7">
    <location>
        <begin position="40"/>
        <end position="59"/>
    </location>
</feature>
<feature type="transmembrane region" description="Helical" evidence="7">
    <location>
        <begin position="254"/>
        <end position="272"/>
    </location>
</feature>
<accession>A0AAX0S3Q4</accession>
<evidence type="ECO:0000256" key="1">
    <source>
        <dbReference type="ARBA" id="ARBA00004651"/>
    </source>
</evidence>
<evidence type="ECO:0000313" key="10">
    <source>
        <dbReference type="EMBL" id="PEJ32869.1"/>
    </source>
</evidence>
<reference evidence="10 11" key="1">
    <citation type="submission" date="2017-09" db="EMBL/GenBank/DDBJ databases">
        <title>Large-scale bioinformatics analysis of Bacillus genomes uncovers conserved roles of natural products in bacterial physiology.</title>
        <authorList>
            <consortium name="Agbiome Team Llc"/>
            <person name="Bleich R.M."/>
            <person name="Kirk G.J."/>
            <person name="Santa Maria K.C."/>
            <person name="Allen S.E."/>
            <person name="Farag S."/>
            <person name="Shank E.A."/>
            <person name="Bowers A."/>
        </authorList>
    </citation>
    <scope>NUCLEOTIDE SEQUENCE [LARGE SCALE GENOMIC DNA]</scope>
    <source>
        <strain evidence="10 11">AFS003229</strain>
    </source>
</reference>
<dbReference type="KEGG" id="pbut:DTO10_25435"/>
<keyword evidence="6 7" id="KW-0472">Membrane</keyword>
<evidence type="ECO:0000313" key="12">
    <source>
        <dbReference type="Proteomes" id="UP000260457"/>
    </source>
</evidence>
<feature type="transmembrane region" description="Helical" evidence="7">
    <location>
        <begin position="134"/>
        <end position="153"/>
    </location>
</feature>
<feature type="transmembrane region" description="Helical" evidence="7">
    <location>
        <begin position="7"/>
        <end position="28"/>
    </location>
</feature>
<evidence type="ECO:0000313" key="9">
    <source>
        <dbReference type="EMBL" id="AXN41386.1"/>
    </source>
</evidence>
<evidence type="ECO:0000256" key="4">
    <source>
        <dbReference type="ARBA" id="ARBA00022692"/>
    </source>
</evidence>
<evidence type="ECO:0000256" key="5">
    <source>
        <dbReference type="ARBA" id="ARBA00022989"/>
    </source>
</evidence>
<dbReference type="Pfam" id="PF00892">
    <property type="entry name" value="EamA"/>
    <property type="match status" value="2"/>
</dbReference>
<sequence length="301" mass="33429">MNKQNRLIGIFFVIFGASFWGVGGTVAQHLFQSGNIDVDWFVTTRLFIGGILLLSSQLVSSNRKHLFQIWKEPTSRNRLITFSLFGMLLVQYSYMASIALGNAAVATLLQYLAPIFIIFYFIVKGIQKLTRSDLLAISLTLLGTFLLLTNGLFNNLSVPFSAVIWGVISGLSLAFYTLYARSLLESFSSVIVVGWAMLLAGIVMNFVHPIWAIEAINWSASIYIALGFTILFGTALAFWMFIKSLEYLTAKETTLLGTVEPLTAVVSSILWLQLPFGTWQIVGGLLILVLVVYLSLQNKKK</sequence>
<dbReference type="Proteomes" id="UP000260457">
    <property type="component" value="Chromosome"/>
</dbReference>
<feature type="transmembrane region" description="Helical" evidence="7">
    <location>
        <begin position="103"/>
        <end position="122"/>
    </location>
</feature>
<comment type="similarity">
    <text evidence="2">Belongs to the EamA transporter family.</text>
</comment>
<evidence type="ECO:0000256" key="2">
    <source>
        <dbReference type="ARBA" id="ARBA00007362"/>
    </source>
</evidence>
<evidence type="ECO:0000256" key="7">
    <source>
        <dbReference type="SAM" id="Phobius"/>
    </source>
</evidence>
<dbReference type="EMBL" id="CP030926">
    <property type="protein sequence ID" value="AXN41386.1"/>
    <property type="molecule type" value="Genomic_DNA"/>
</dbReference>
<feature type="transmembrane region" description="Helical" evidence="7">
    <location>
        <begin position="79"/>
        <end position="97"/>
    </location>
</feature>
<evidence type="ECO:0000256" key="3">
    <source>
        <dbReference type="ARBA" id="ARBA00022475"/>
    </source>
</evidence>
<feature type="domain" description="EamA" evidence="8">
    <location>
        <begin position="8"/>
        <end position="148"/>
    </location>
</feature>
<feature type="transmembrane region" description="Helical" evidence="7">
    <location>
        <begin position="220"/>
        <end position="242"/>
    </location>
</feature>
<comment type="subcellular location">
    <subcellularLocation>
        <location evidence="1">Cell membrane</location>
        <topology evidence="1">Multi-pass membrane protein</topology>
    </subcellularLocation>
</comment>
<evidence type="ECO:0000256" key="6">
    <source>
        <dbReference type="ARBA" id="ARBA00023136"/>
    </source>
</evidence>
<feature type="transmembrane region" description="Helical" evidence="7">
    <location>
        <begin position="278"/>
        <end position="296"/>
    </location>
</feature>
<reference evidence="9 12" key="2">
    <citation type="submission" date="2018-07" db="EMBL/GenBank/DDBJ databases">
        <title>The molecular basis for the intramolecular migration of carboxyl group in the catabolism of para-hydroxybenzoate via gentisate.</title>
        <authorList>
            <person name="Zhao H."/>
            <person name="Xu Y."/>
            <person name="Lin S."/>
            <person name="Spain J.C."/>
            <person name="Zhou N.-Y."/>
        </authorList>
    </citation>
    <scope>NUCLEOTIDE SEQUENCE [LARGE SCALE GENOMIC DNA]</scope>
    <source>
        <strain evidence="9 12">PHB-7a</strain>
    </source>
</reference>
<dbReference type="InterPro" id="IPR000620">
    <property type="entry name" value="EamA_dom"/>
</dbReference>
<organism evidence="10 11">
    <name type="scientific">Peribacillus butanolivorans</name>
    <dbReference type="NCBI Taxonomy" id="421767"/>
    <lineage>
        <taxon>Bacteria</taxon>
        <taxon>Bacillati</taxon>
        <taxon>Bacillota</taxon>
        <taxon>Bacilli</taxon>
        <taxon>Bacillales</taxon>
        <taxon>Bacillaceae</taxon>
        <taxon>Peribacillus</taxon>
    </lineage>
</organism>
<dbReference type="InterPro" id="IPR037185">
    <property type="entry name" value="EmrE-like"/>
</dbReference>
<name>A0AAX0S3Q4_9BACI</name>
<dbReference type="PANTHER" id="PTHR32322:SF18">
    <property type="entry name" value="S-ADENOSYLMETHIONINE_S-ADENOSYLHOMOCYSTEINE TRANSPORTER"/>
    <property type="match status" value="1"/>
</dbReference>
<proteinExistence type="inferred from homology"/>
<evidence type="ECO:0000259" key="8">
    <source>
        <dbReference type="Pfam" id="PF00892"/>
    </source>
</evidence>
<dbReference type="GO" id="GO:0005886">
    <property type="term" value="C:plasma membrane"/>
    <property type="evidence" value="ECO:0007669"/>
    <property type="project" value="UniProtKB-SubCell"/>
</dbReference>
<feature type="transmembrane region" description="Helical" evidence="7">
    <location>
        <begin position="159"/>
        <end position="179"/>
    </location>
</feature>